<keyword evidence="3" id="KW-1185">Reference proteome</keyword>
<dbReference type="eggNOG" id="COG0438">
    <property type="taxonomic scope" value="Bacteria"/>
</dbReference>
<dbReference type="PATRIC" id="fig|1236703.3.peg.727"/>
<dbReference type="PANTHER" id="PTHR45947:SF3">
    <property type="entry name" value="SULFOQUINOVOSYL TRANSFERASE SQD2"/>
    <property type="match status" value="1"/>
</dbReference>
<dbReference type="STRING" id="28176.CF66_0158"/>
<evidence type="ECO:0000313" key="2">
    <source>
        <dbReference type="EMBL" id="EPE37406.1"/>
    </source>
</evidence>
<reference evidence="2 3" key="1">
    <citation type="journal article" date="2014" name="Environ. Microbiol.">
        <title>Genomic signatures of obligate host dependence in the luminous bacterial symbiont of a vertebrate.</title>
        <authorList>
            <person name="Hendry T.A."/>
            <person name="de Wet J.R."/>
            <person name="Dunlap P.V."/>
        </authorList>
    </citation>
    <scope>NUCLEOTIDE SEQUENCE [LARGE SCALE GENOMIC DNA]</scope>
    <source>
        <strain evidence="2 3">Akat1</strain>
    </source>
</reference>
<evidence type="ECO:0000259" key="1">
    <source>
        <dbReference type="Pfam" id="PF00534"/>
    </source>
</evidence>
<dbReference type="InterPro" id="IPR050194">
    <property type="entry name" value="Glycosyltransferase_grp1"/>
</dbReference>
<organism evidence="2 3">
    <name type="scientific">Candidatus Photodesmus katoptron Akat1</name>
    <dbReference type="NCBI Taxonomy" id="1236703"/>
    <lineage>
        <taxon>Bacteria</taxon>
        <taxon>Pseudomonadati</taxon>
        <taxon>Pseudomonadota</taxon>
        <taxon>Gammaproteobacteria</taxon>
        <taxon>Vibrionales</taxon>
        <taxon>Vibrionaceae</taxon>
        <taxon>Candidatus Photodesmus</taxon>
    </lineage>
</organism>
<dbReference type="RefSeq" id="WP_016504038.1">
    <property type="nucleotide sequence ID" value="NZ_AMSD01000002.1"/>
</dbReference>
<name>S3DZN5_9GAMM</name>
<dbReference type="Pfam" id="PF00534">
    <property type="entry name" value="Glycos_transf_1"/>
    <property type="match status" value="1"/>
</dbReference>
<dbReference type="Proteomes" id="UP000053688">
    <property type="component" value="Unassembled WGS sequence"/>
</dbReference>
<dbReference type="Gene3D" id="3.40.50.2000">
    <property type="entry name" value="Glycogen Phosphorylase B"/>
    <property type="match status" value="2"/>
</dbReference>
<accession>S3DZN5</accession>
<dbReference type="GO" id="GO:0016757">
    <property type="term" value="F:glycosyltransferase activity"/>
    <property type="evidence" value="ECO:0007669"/>
    <property type="project" value="InterPro"/>
</dbReference>
<dbReference type="PANTHER" id="PTHR45947">
    <property type="entry name" value="SULFOQUINOVOSYL TRANSFERASE SQD2"/>
    <property type="match status" value="1"/>
</dbReference>
<comment type="caution">
    <text evidence="2">The sequence shown here is derived from an EMBL/GenBank/DDBJ whole genome shotgun (WGS) entry which is preliminary data.</text>
</comment>
<dbReference type="SUPFAM" id="SSF53756">
    <property type="entry name" value="UDP-Glycosyltransferase/glycogen phosphorylase"/>
    <property type="match status" value="1"/>
</dbReference>
<keyword evidence="2" id="KW-0808">Transferase</keyword>
<dbReference type="AlphaFoldDB" id="S3DZN5"/>
<feature type="domain" description="Glycosyl transferase family 1" evidence="1">
    <location>
        <begin position="204"/>
        <end position="353"/>
    </location>
</feature>
<proteinExistence type="predicted"/>
<evidence type="ECO:0000313" key="3">
    <source>
        <dbReference type="Proteomes" id="UP000053688"/>
    </source>
</evidence>
<sequence>MYFSHYLIFDPIPFSGGSKIAIQNIIALTNSSKNKFTIVTIDKKFWRNAPFLKNKKICIHQFPNFLYLSQSSSYFAFLCQQFFFTCVLLYKLLRISRVNYLIGNSSPGVDIAIYLIQLFIKIPIIQIVHGKVATSYSIGYCLTRAKQVFYLPSTKASLSKAIYHYLKKQKKRLKCQQILESKNFQEFINGIPKDRWPSQCQYSLPVLFWSASLLQWKGLELLIKSADMLNFPKLLTTNICFIRPKHINLPISKAPIPIKNFHWYEQPKNLDSIRQASNIFISTSKEEPFGLSILEAMASGMCVIIPKDGSYWDLILTHNINCIKYLKNNATSLNNAILYASSNIDTIQSIGRAAFNIANLYQAEYTYKAIINYLNNQRNTNNYLDSRTSSNSKE</sequence>
<dbReference type="InterPro" id="IPR001296">
    <property type="entry name" value="Glyco_trans_1"/>
</dbReference>
<protein>
    <submittedName>
        <fullName evidence="2">Glycosyl transferases group I</fullName>
    </submittedName>
</protein>
<gene>
    <name evidence="2" type="ORF">O1U_0706</name>
</gene>
<dbReference type="EMBL" id="AMSD01000002">
    <property type="protein sequence ID" value="EPE37406.1"/>
    <property type="molecule type" value="Genomic_DNA"/>
</dbReference>